<dbReference type="AlphaFoldDB" id="A0A5S4FA59"/>
<evidence type="ECO:0000313" key="2">
    <source>
        <dbReference type="Proteomes" id="UP000306324"/>
    </source>
</evidence>
<dbReference type="Proteomes" id="UP000306324">
    <property type="component" value="Unassembled WGS sequence"/>
</dbReference>
<dbReference type="EMBL" id="SWAD01000019">
    <property type="protein sequence ID" value="TMQ77703.1"/>
    <property type="molecule type" value="Genomic_DNA"/>
</dbReference>
<accession>A0A5S4FA59</accession>
<comment type="caution">
    <text evidence="1">The sequence shown here is derived from an EMBL/GenBank/DDBJ whole genome shotgun (WGS) entry which is preliminary data.</text>
</comment>
<gene>
    <name evidence="1" type="ORF">ACCUM_2785</name>
</gene>
<organism evidence="1 2">
    <name type="scientific">Candidatus Accumulibacter phosphatis</name>
    <dbReference type="NCBI Taxonomy" id="327160"/>
    <lineage>
        <taxon>Bacteria</taxon>
        <taxon>Pseudomonadati</taxon>
        <taxon>Pseudomonadota</taxon>
        <taxon>Betaproteobacteria</taxon>
        <taxon>Candidatus Accumulibacter</taxon>
    </lineage>
</organism>
<sequence length="40" mass="4476">MVGTTSNIHKFTRAMAYHRAGPPLRGKDFRQAIAATLDQF</sequence>
<reference evidence="1 2" key="1">
    <citation type="submission" date="2019-04" db="EMBL/GenBank/DDBJ databases">
        <title>A novel phosphate-accumulating bacterium identified in bioreactor for phosphate removal from wastewater.</title>
        <authorList>
            <person name="Kotlyarov R.Y."/>
            <person name="Beletsky A.V."/>
            <person name="Kallistova A.Y."/>
            <person name="Dorofeev A.G."/>
            <person name="Nikolaev Y.Y."/>
            <person name="Pimenov N.V."/>
            <person name="Ravin N.V."/>
            <person name="Mardanov A.V."/>
        </authorList>
    </citation>
    <scope>NUCLEOTIDE SEQUENCE [LARGE SCALE GENOMIC DNA]</scope>
    <source>
        <strain evidence="1 2">Bin19</strain>
    </source>
</reference>
<evidence type="ECO:0000313" key="1">
    <source>
        <dbReference type="EMBL" id="TMQ77703.1"/>
    </source>
</evidence>
<proteinExistence type="predicted"/>
<name>A0A5S4FA59_9PROT</name>
<keyword evidence="2" id="KW-1185">Reference proteome</keyword>
<protein>
    <submittedName>
        <fullName evidence="1">Uncharacterized protein</fullName>
    </submittedName>
</protein>